<dbReference type="EMBL" id="QHLZ01000002">
    <property type="protein sequence ID" value="PXA66942.1"/>
    <property type="molecule type" value="Genomic_DNA"/>
</dbReference>
<protein>
    <submittedName>
        <fullName evidence="1">Uncharacterized protein</fullName>
    </submittedName>
</protein>
<accession>A0A2V3DUU1</accession>
<dbReference type="InterPro" id="IPR046000">
    <property type="entry name" value="DUF5956"/>
</dbReference>
<name>A0A2V3DUU1_9MICC</name>
<comment type="caution">
    <text evidence="1">The sequence shown here is derived from an EMBL/GenBank/DDBJ whole genome shotgun (WGS) entry which is preliminary data.</text>
</comment>
<proteinExistence type="predicted"/>
<gene>
    <name evidence="1" type="ORF">CVS29_05175</name>
</gene>
<organism evidence="1 2">
    <name type="scientific">Arthrobacter psychrochitiniphilus</name>
    <dbReference type="NCBI Taxonomy" id="291045"/>
    <lineage>
        <taxon>Bacteria</taxon>
        <taxon>Bacillati</taxon>
        <taxon>Actinomycetota</taxon>
        <taxon>Actinomycetes</taxon>
        <taxon>Micrococcales</taxon>
        <taxon>Micrococcaceae</taxon>
        <taxon>Arthrobacter</taxon>
    </lineage>
</organism>
<sequence>MFSEVAYWDEVSRWDTAAFEESADGWELLGENGWFAMMAWAAGPGNTRKAVQCDWAKTVRVTCHQGETATTRAAPFTPEDRCTIEDSVNEYLLAAGIPARPSGFDWFLRVPTGWPEGLSLADELAARITGKWENGAHPATLRPLFREVVQDFYADAAS</sequence>
<evidence type="ECO:0000313" key="1">
    <source>
        <dbReference type="EMBL" id="PXA66942.1"/>
    </source>
</evidence>
<reference evidence="1 2" key="1">
    <citation type="submission" date="2018-05" db="EMBL/GenBank/DDBJ databases">
        <title>Genetic diversity of glacier-inhabiting Cryobacterium bacteria in China and description of Cryobacterium mengkeensis sp. nov. and Arthrobacter glacialis sp. nov.</title>
        <authorList>
            <person name="Liu Q."/>
            <person name="Xin Y.-H."/>
        </authorList>
    </citation>
    <scope>NUCLEOTIDE SEQUENCE [LARGE SCALE GENOMIC DNA]</scope>
    <source>
        <strain evidence="1 2">GP3</strain>
    </source>
</reference>
<dbReference type="Proteomes" id="UP000246303">
    <property type="component" value="Unassembled WGS sequence"/>
</dbReference>
<dbReference type="OrthoDB" id="4476365at2"/>
<dbReference type="AlphaFoldDB" id="A0A2V3DUU1"/>
<dbReference type="Pfam" id="PF19381">
    <property type="entry name" value="DUF5956"/>
    <property type="match status" value="1"/>
</dbReference>
<dbReference type="RefSeq" id="WP_110105253.1">
    <property type="nucleotide sequence ID" value="NZ_JACBZZ010000001.1"/>
</dbReference>
<keyword evidence="2" id="KW-1185">Reference proteome</keyword>
<evidence type="ECO:0000313" key="2">
    <source>
        <dbReference type="Proteomes" id="UP000246303"/>
    </source>
</evidence>